<dbReference type="GO" id="GO:0019172">
    <property type="term" value="F:glyoxalase III activity"/>
    <property type="evidence" value="ECO:0007669"/>
    <property type="project" value="TreeGrafter"/>
</dbReference>
<keyword evidence="1" id="KW-0346">Stress response</keyword>
<reference evidence="5 6" key="1">
    <citation type="submission" date="2019-11" db="EMBL/GenBank/DDBJ databases">
        <title>Whole genome shotgun sequencing (WGS) data from Adlercreutzia equolifaciens ResAG-91, Eggerthella lenta MRI-F36, MRI-F37, MRI-F40, ResAG-49, ResAG-88, ResAG-121, ResAG-145, and Gordonibacter sp. ResAG-5, ResAG-26, ResAG-43, ResAG-50, ResAG-59.</title>
        <authorList>
            <person name="Stoll D.A."/>
            <person name="Danylec N."/>
            <person name="Franz C.M.A.P."/>
            <person name="Huch M."/>
        </authorList>
    </citation>
    <scope>NUCLEOTIDE SEQUENCE [LARGE SCALE GENOMIC DNA]</scope>
    <source>
        <strain evidence="5 6">ResAG-59</strain>
    </source>
</reference>
<gene>
    <name evidence="5" type="ORF">GO738_05415</name>
</gene>
<dbReference type="GO" id="GO:0019243">
    <property type="term" value="P:methylglyoxal catabolic process to D-lactate via S-lactoyl-glutathione"/>
    <property type="evidence" value="ECO:0007669"/>
    <property type="project" value="TreeGrafter"/>
</dbReference>
<comment type="similarity">
    <text evidence="3">Belongs to the peptidase C56 family. HSP31-like subfamily.</text>
</comment>
<evidence type="ECO:0000313" key="6">
    <source>
        <dbReference type="Proteomes" id="UP000468327"/>
    </source>
</evidence>
<dbReference type="EMBL" id="WPOC01000006">
    <property type="protein sequence ID" value="MVN14800.1"/>
    <property type="molecule type" value="Genomic_DNA"/>
</dbReference>
<dbReference type="PANTHER" id="PTHR48094">
    <property type="entry name" value="PROTEIN/NUCLEIC ACID DEGLYCASE DJ-1-RELATED"/>
    <property type="match status" value="1"/>
</dbReference>
<dbReference type="InterPro" id="IPR002818">
    <property type="entry name" value="DJ-1/PfpI"/>
</dbReference>
<dbReference type="AlphaFoldDB" id="A0A6N8IHD9"/>
<dbReference type="CDD" id="cd03141">
    <property type="entry name" value="GATase1_Hsp31_like"/>
    <property type="match status" value="1"/>
</dbReference>
<protein>
    <submittedName>
        <fullName evidence="5">Type 1 glutamine amidotransferase domain-containing protein</fullName>
    </submittedName>
</protein>
<comment type="caution">
    <text evidence="5">The sequence shown here is derived from an EMBL/GenBank/DDBJ whole genome shotgun (WGS) entry which is preliminary data.</text>
</comment>
<dbReference type="PANTHER" id="PTHR48094:SF11">
    <property type="entry name" value="GLUTATHIONE-INDEPENDENT GLYOXALASE HSP31-RELATED"/>
    <property type="match status" value="1"/>
</dbReference>
<proteinExistence type="inferred from homology"/>
<accession>A0A6N8IHD9</accession>
<evidence type="ECO:0000313" key="5">
    <source>
        <dbReference type="EMBL" id="MVN14800.1"/>
    </source>
</evidence>
<dbReference type="Gene3D" id="3.40.50.880">
    <property type="match status" value="1"/>
</dbReference>
<dbReference type="GO" id="GO:0005737">
    <property type="term" value="C:cytoplasm"/>
    <property type="evidence" value="ECO:0007669"/>
    <property type="project" value="TreeGrafter"/>
</dbReference>
<evidence type="ECO:0000256" key="3">
    <source>
        <dbReference type="ARBA" id="ARBA00038493"/>
    </source>
</evidence>
<dbReference type="InterPro" id="IPR050325">
    <property type="entry name" value="Prot/Nucl_acid_deglycase"/>
</dbReference>
<keyword evidence="5" id="KW-0315">Glutamine amidotransferase</keyword>
<evidence type="ECO:0000259" key="4">
    <source>
        <dbReference type="Pfam" id="PF01965"/>
    </source>
</evidence>
<keyword evidence="5" id="KW-0808">Transferase</keyword>
<evidence type="ECO:0000256" key="2">
    <source>
        <dbReference type="ARBA" id="ARBA00023239"/>
    </source>
</evidence>
<dbReference type="InterPro" id="IPR029062">
    <property type="entry name" value="Class_I_gatase-like"/>
</dbReference>
<dbReference type="Proteomes" id="UP000468327">
    <property type="component" value="Unassembled WGS sequence"/>
</dbReference>
<organism evidence="5 6">
    <name type="scientific">Gordonibacter urolithinfaciens</name>
    <dbReference type="NCBI Taxonomy" id="1335613"/>
    <lineage>
        <taxon>Bacteria</taxon>
        <taxon>Bacillati</taxon>
        <taxon>Actinomycetota</taxon>
        <taxon>Coriobacteriia</taxon>
        <taxon>Eggerthellales</taxon>
        <taxon>Eggerthellaceae</taxon>
        <taxon>Gordonibacter</taxon>
    </lineage>
</organism>
<keyword evidence="2" id="KW-0456">Lyase</keyword>
<dbReference type="SUPFAM" id="SSF52317">
    <property type="entry name" value="Class I glutamine amidotransferase-like"/>
    <property type="match status" value="1"/>
</dbReference>
<keyword evidence="6" id="KW-1185">Reference proteome</keyword>
<evidence type="ECO:0000256" key="1">
    <source>
        <dbReference type="ARBA" id="ARBA00023016"/>
    </source>
</evidence>
<name>A0A6N8IHD9_9ACTN</name>
<feature type="domain" description="DJ-1/PfpI" evidence="4">
    <location>
        <begin position="96"/>
        <end position="235"/>
    </location>
</feature>
<dbReference type="GO" id="GO:0016740">
    <property type="term" value="F:transferase activity"/>
    <property type="evidence" value="ECO:0007669"/>
    <property type="project" value="UniProtKB-KW"/>
</dbReference>
<dbReference type="Pfam" id="PF01965">
    <property type="entry name" value="DJ-1_PfpI"/>
    <property type="match status" value="1"/>
</dbReference>
<sequence length="238" mass="26298">MIGRIDGVRRNERMKILIAVTNTPTYGEKDAATGLWLGEAAEFVDEVSKRGFEMDYVSSKGGFAPLDPRSMKKAYADHATIAWYRMPDFEERALACTLRPEEVDADRYDALYYTGGHGVMWDFPSSEGLARIGLAIYGQGGYLASVCHGIAGLLYLQKDGEYLVAGKNITGFTTMEEYLSGHSGDIPFWNERVAKAHGAVFRKKRPFASFAIQDGRIVTGQNPESPRAVARLLLENIG</sequence>